<sequence length="183" mass="19414">MRARVSAHLPARDWAVYGWLMKTLTELSGSVIRVAAAAVAEAMRSHPTGEPPEASPHSAEEATGQGTCRDVGCRRRHRQRDAPALDARAAGAERLAKEVIEAAVAKATGLSGDRLAMLHGAVEAAGLRIDDVRLVRVFGDEAQVPGATKAIHASIASRSTALASGRREPLSRSGWRLLAERSI</sequence>
<dbReference type="Proteomes" id="UP000503640">
    <property type="component" value="Unassembled WGS sequence"/>
</dbReference>
<organism evidence="2 3">
    <name type="scientific">Anaeromyxobacter diazotrophicus</name>
    <dbReference type="NCBI Taxonomy" id="2590199"/>
    <lineage>
        <taxon>Bacteria</taxon>
        <taxon>Pseudomonadati</taxon>
        <taxon>Myxococcota</taxon>
        <taxon>Myxococcia</taxon>
        <taxon>Myxococcales</taxon>
        <taxon>Cystobacterineae</taxon>
        <taxon>Anaeromyxobacteraceae</taxon>
        <taxon>Anaeromyxobacter</taxon>
    </lineage>
</organism>
<accession>A0A7I9VJJ7</accession>
<dbReference type="EMBL" id="BJTG01000003">
    <property type="protein sequence ID" value="GEJ56596.1"/>
    <property type="molecule type" value="Genomic_DNA"/>
</dbReference>
<gene>
    <name evidence="2" type="ORF">AMYX_13370</name>
</gene>
<reference evidence="3" key="1">
    <citation type="journal article" date="2020" name="Appl. Environ. Microbiol.">
        <title>Diazotrophic Anaeromyxobacter Isolates from Soils.</title>
        <authorList>
            <person name="Masuda Y."/>
            <person name="Yamanaka H."/>
            <person name="Xu Z.X."/>
            <person name="Shiratori Y."/>
            <person name="Aono T."/>
            <person name="Amachi S."/>
            <person name="Senoo K."/>
            <person name="Itoh H."/>
        </authorList>
    </citation>
    <scope>NUCLEOTIDE SEQUENCE [LARGE SCALE GENOMIC DNA]</scope>
    <source>
        <strain evidence="3">R267</strain>
    </source>
</reference>
<evidence type="ECO:0000313" key="3">
    <source>
        <dbReference type="Proteomes" id="UP000503640"/>
    </source>
</evidence>
<keyword evidence="3" id="KW-1185">Reference proteome</keyword>
<comment type="caution">
    <text evidence="2">The sequence shown here is derived from an EMBL/GenBank/DDBJ whole genome shotgun (WGS) entry which is preliminary data.</text>
</comment>
<dbReference type="AlphaFoldDB" id="A0A7I9VJJ7"/>
<evidence type="ECO:0000313" key="2">
    <source>
        <dbReference type="EMBL" id="GEJ56596.1"/>
    </source>
</evidence>
<name>A0A7I9VJJ7_9BACT</name>
<evidence type="ECO:0000256" key="1">
    <source>
        <dbReference type="SAM" id="MobiDB-lite"/>
    </source>
</evidence>
<proteinExistence type="predicted"/>
<protein>
    <submittedName>
        <fullName evidence="2">Uncharacterized protein</fullName>
    </submittedName>
</protein>
<feature type="region of interest" description="Disordered" evidence="1">
    <location>
        <begin position="43"/>
        <end position="69"/>
    </location>
</feature>